<dbReference type="FunFam" id="3.30.870.10:FF:000003">
    <property type="entry name" value="Cardiolipin synthase A"/>
    <property type="match status" value="1"/>
</dbReference>
<sequence length="486" mass="55889">MTTFYSVLSWLAIFFYWLVIAGITIRVLMKRRPVTSAMTWLLIIYILPLVGIVAYLSFGELHLGKRRVEQARQMRSSVAKWLAELRNSPQIFADENSEVATPLFQLCEHRQKIKGVKGNKMQLMTSYDNSLKAIVQDIENAKYNIEMVFYIWQSGGLVDQVTDALMQAAKRGVKCRIMVDSAGSWQFFRSPYPDIMRKAGIEFVESLKVNIFRLFLRRMDLRQHRKIILIDNHISYTGSMNMVDPRFFKQDAGVGQWVDIMVRMEGPVTTTLGIIYAFDWEMETGQRHLPPPPDGVTMPFEQTSGHIAQVIASGPGFPDELIQQSLMTAIFATRKQLILTTPYFVPSDDLMHAICTAAMRGVDVSIIVPRQNNSFLVRWASRAFFSELLEAGVKIYQFEDGLLHTKSVLVDGQLSMVGSVNLDMRSLWLNFEITVVIDDEHFGNDLTLVQQDYIMRSTLLENNKWEKRPVWHRILERVCYFFSPLL</sequence>
<comment type="similarity">
    <text evidence="13">Belongs to the phospholipase D family. Cardiolipin synthase subfamily. ClsA sub-subfamily.</text>
</comment>
<evidence type="ECO:0000256" key="1">
    <source>
        <dbReference type="ARBA" id="ARBA00004651"/>
    </source>
</evidence>
<evidence type="ECO:0000256" key="3">
    <source>
        <dbReference type="ARBA" id="ARBA00022516"/>
    </source>
</evidence>
<dbReference type="RefSeq" id="WP_074023512.1">
    <property type="nucleotide sequence ID" value="NZ_CAWNAG010000002.1"/>
</dbReference>
<dbReference type="Pfam" id="PF13396">
    <property type="entry name" value="PLDc_N"/>
    <property type="match status" value="1"/>
</dbReference>
<dbReference type="NCBIfam" id="TIGR04265">
    <property type="entry name" value="bac_cardiolipin"/>
    <property type="match status" value="1"/>
</dbReference>
<evidence type="ECO:0000256" key="9">
    <source>
        <dbReference type="ARBA" id="ARBA00023098"/>
    </source>
</evidence>
<dbReference type="OrthoDB" id="9814092at2"/>
<dbReference type="HAMAP" id="MF_00190">
    <property type="entry name" value="Cardiolipin_synth_ClsA"/>
    <property type="match status" value="1"/>
</dbReference>
<keyword evidence="5 13" id="KW-0808">Transferase</keyword>
<dbReference type="SMART" id="SM00155">
    <property type="entry name" value="PLDc"/>
    <property type="match status" value="2"/>
</dbReference>
<dbReference type="SUPFAM" id="SSF56024">
    <property type="entry name" value="Phospholipase D/nuclease"/>
    <property type="match status" value="2"/>
</dbReference>
<dbReference type="PANTHER" id="PTHR21248:SF22">
    <property type="entry name" value="PHOSPHOLIPASE D"/>
    <property type="match status" value="1"/>
</dbReference>
<reference evidence="15 16" key="1">
    <citation type="submission" date="2016-09" db="EMBL/GenBank/DDBJ databases">
        <title>Xenorhabdus thuongxuanensis sp. nov. and Xenorhabdus eapokensis sp. nov., isolated from Steinernema species.</title>
        <authorList>
            <person name="Kaempfer P."/>
            <person name="Tobias N.J."/>
            <person name="Phan Ke L."/>
            <person name="Bode H.B."/>
            <person name="Glaeser S.P."/>
        </authorList>
    </citation>
    <scope>NUCLEOTIDE SEQUENCE [LARGE SCALE GENOMIC DNA]</scope>
    <source>
        <strain evidence="15 16">DL20</strain>
    </source>
</reference>
<feature type="transmembrane region" description="Helical" evidence="13">
    <location>
        <begin position="6"/>
        <end position="28"/>
    </location>
</feature>
<keyword evidence="9 13" id="KW-0443">Lipid metabolism</keyword>
<dbReference type="EMBL" id="MKGQ01000010">
    <property type="protein sequence ID" value="OKP03253.1"/>
    <property type="molecule type" value="Genomic_DNA"/>
</dbReference>
<evidence type="ECO:0000256" key="5">
    <source>
        <dbReference type="ARBA" id="ARBA00022679"/>
    </source>
</evidence>
<evidence type="ECO:0000256" key="2">
    <source>
        <dbReference type="ARBA" id="ARBA00022475"/>
    </source>
</evidence>
<dbReference type="Proteomes" id="UP000186268">
    <property type="component" value="Unassembled WGS sequence"/>
</dbReference>
<dbReference type="Gene3D" id="3.30.870.10">
    <property type="entry name" value="Endonuclease Chain A"/>
    <property type="match status" value="2"/>
</dbReference>
<evidence type="ECO:0000256" key="12">
    <source>
        <dbReference type="ARBA" id="ARBA00023264"/>
    </source>
</evidence>
<keyword evidence="2 13" id="KW-1003">Cell membrane</keyword>
<dbReference type="FunFam" id="3.30.870.10:FF:000002">
    <property type="entry name" value="Cardiolipin synthase A"/>
    <property type="match status" value="1"/>
</dbReference>
<dbReference type="STRING" id="1873482.Xedl_01849"/>
<keyword evidence="11 13" id="KW-0594">Phospholipid biosynthesis</keyword>
<feature type="transmembrane region" description="Helical" evidence="13">
    <location>
        <begin position="40"/>
        <end position="58"/>
    </location>
</feature>
<dbReference type="CDD" id="cd09158">
    <property type="entry name" value="PLDc_EcCLS_like_2"/>
    <property type="match status" value="1"/>
</dbReference>
<keyword evidence="7" id="KW-0677">Repeat</keyword>
<feature type="active site" evidence="13">
    <location>
        <position position="231"/>
    </location>
</feature>
<keyword evidence="10 13" id="KW-0472">Membrane</keyword>
<dbReference type="Pfam" id="PF13091">
    <property type="entry name" value="PLDc_2"/>
    <property type="match status" value="2"/>
</dbReference>
<organism evidence="15 16">
    <name type="scientific">Xenorhabdus eapokensis</name>
    <dbReference type="NCBI Taxonomy" id="1873482"/>
    <lineage>
        <taxon>Bacteria</taxon>
        <taxon>Pseudomonadati</taxon>
        <taxon>Pseudomonadota</taxon>
        <taxon>Gammaproteobacteria</taxon>
        <taxon>Enterobacterales</taxon>
        <taxon>Morganellaceae</taxon>
        <taxon>Xenorhabdus</taxon>
    </lineage>
</organism>
<name>A0A1Q5TSR2_9GAMM</name>
<dbReference type="GO" id="GO:0005886">
    <property type="term" value="C:plasma membrane"/>
    <property type="evidence" value="ECO:0007669"/>
    <property type="project" value="UniProtKB-SubCell"/>
</dbReference>
<evidence type="ECO:0000313" key="16">
    <source>
        <dbReference type="Proteomes" id="UP000186268"/>
    </source>
</evidence>
<comment type="caution">
    <text evidence="15">The sequence shown here is derived from an EMBL/GenBank/DDBJ whole genome shotgun (WGS) entry which is preliminary data.</text>
</comment>
<dbReference type="InterPro" id="IPR027379">
    <property type="entry name" value="CLS_N"/>
</dbReference>
<dbReference type="AlphaFoldDB" id="A0A1Q5TSR2"/>
<evidence type="ECO:0000256" key="4">
    <source>
        <dbReference type="ARBA" id="ARBA00022519"/>
    </source>
</evidence>
<dbReference type="CDD" id="cd09152">
    <property type="entry name" value="PLDc_EcCLS_like_1"/>
    <property type="match status" value="1"/>
</dbReference>
<evidence type="ECO:0000259" key="14">
    <source>
        <dbReference type="PROSITE" id="PS50035"/>
    </source>
</evidence>
<dbReference type="InterPro" id="IPR022924">
    <property type="entry name" value="Cardiolipin_synthase"/>
</dbReference>
<accession>A0A1Q5TSR2</accession>
<feature type="active site" evidence="13">
    <location>
        <position position="404"/>
    </location>
</feature>
<dbReference type="EC" id="2.7.8.-" evidence="13"/>
<feature type="active site" evidence="13">
    <location>
        <position position="406"/>
    </location>
</feature>
<dbReference type="GO" id="GO:0032049">
    <property type="term" value="P:cardiolipin biosynthetic process"/>
    <property type="evidence" value="ECO:0007669"/>
    <property type="project" value="UniProtKB-UniRule"/>
</dbReference>
<keyword evidence="6 13" id="KW-0812">Transmembrane</keyword>
<feature type="active site" evidence="13">
    <location>
        <position position="224"/>
    </location>
</feature>
<protein>
    <recommendedName>
        <fullName evidence="13">Cardiolipin synthase A</fullName>
        <shortName evidence="13">CL synthase</shortName>
        <ecNumber evidence="13">2.7.8.-</ecNumber>
    </recommendedName>
</protein>
<keyword evidence="16" id="KW-1185">Reference proteome</keyword>
<comment type="subcellular location">
    <subcellularLocation>
        <location evidence="1 13">Cell membrane</location>
        <topology evidence="1 13">Multi-pass membrane protein</topology>
    </subcellularLocation>
</comment>
<dbReference type="InterPro" id="IPR025202">
    <property type="entry name" value="PLD-like_dom"/>
</dbReference>
<dbReference type="GO" id="GO:0008808">
    <property type="term" value="F:cardiolipin synthase activity"/>
    <property type="evidence" value="ECO:0007669"/>
    <property type="project" value="UniProtKB-UniRule"/>
</dbReference>
<evidence type="ECO:0000256" key="8">
    <source>
        <dbReference type="ARBA" id="ARBA00022989"/>
    </source>
</evidence>
<evidence type="ECO:0000256" key="10">
    <source>
        <dbReference type="ARBA" id="ARBA00023136"/>
    </source>
</evidence>
<feature type="domain" description="PLD phosphodiesterase" evidence="14">
    <location>
        <begin position="219"/>
        <end position="246"/>
    </location>
</feature>
<gene>
    <name evidence="13" type="primary">clsA</name>
    <name evidence="15" type="ORF">Xedl_01849</name>
</gene>
<feature type="domain" description="PLD phosphodiesterase" evidence="14">
    <location>
        <begin position="399"/>
        <end position="426"/>
    </location>
</feature>
<keyword evidence="12 13" id="KW-1208">Phospholipid metabolism</keyword>
<evidence type="ECO:0000256" key="13">
    <source>
        <dbReference type="HAMAP-Rule" id="MF_00190"/>
    </source>
</evidence>
<comment type="function">
    <text evidence="13">Catalyzes the reversible phosphatidyl group transfer from one phosphatidylglycerol molecule to another to form cardiolipin (CL) (diphosphatidylglycerol) and glycerol.</text>
</comment>
<proteinExistence type="inferred from homology"/>
<evidence type="ECO:0000256" key="7">
    <source>
        <dbReference type="ARBA" id="ARBA00022737"/>
    </source>
</evidence>
<evidence type="ECO:0000256" key="11">
    <source>
        <dbReference type="ARBA" id="ARBA00023209"/>
    </source>
</evidence>
<keyword evidence="3 13" id="KW-0444">Lipid biosynthesis</keyword>
<dbReference type="PANTHER" id="PTHR21248">
    <property type="entry name" value="CARDIOLIPIN SYNTHASE"/>
    <property type="match status" value="1"/>
</dbReference>
<dbReference type="InterPro" id="IPR001736">
    <property type="entry name" value="PLipase_D/transphosphatidylase"/>
</dbReference>
<comment type="catalytic activity">
    <reaction evidence="13">
        <text>2 a 1,2-diacyl-sn-glycero-3-phospho-(1'-sn-glycerol) = a cardiolipin + glycerol</text>
        <dbReference type="Rhea" id="RHEA:31451"/>
        <dbReference type="ChEBI" id="CHEBI:17754"/>
        <dbReference type="ChEBI" id="CHEBI:62237"/>
        <dbReference type="ChEBI" id="CHEBI:64716"/>
    </reaction>
</comment>
<feature type="active site" evidence="13">
    <location>
        <position position="226"/>
    </location>
</feature>
<evidence type="ECO:0000256" key="6">
    <source>
        <dbReference type="ARBA" id="ARBA00022692"/>
    </source>
</evidence>
<keyword evidence="8 13" id="KW-1133">Transmembrane helix</keyword>
<feature type="active site" evidence="13">
    <location>
        <position position="411"/>
    </location>
</feature>
<keyword evidence="4" id="KW-0997">Cell inner membrane</keyword>
<evidence type="ECO:0000313" key="15">
    <source>
        <dbReference type="EMBL" id="OKP03253.1"/>
    </source>
</evidence>
<dbReference type="InterPro" id="IPR030840">
    <property type="entry name" value="CL_synthase_A"/>
</dbReference>
<dbReference type="PROSITE" id="PS50035">
    <property type="entry name" value="PLD"/>
    <property type="match status" value="2"/>
</dbReference>